<dbReference type="Gene3D" id="3.40.970.30">
    <property type="entry name" value="yp_829618.1 like domains"/>
    <property type="match status" value="1"/>
</dbReference>
<dbReference type="Pfam" id="PF25056">
    <property type="entry name" value="DUF7793"/>
    <property type="match status" value="1"/>
</dbReference>
<sequence length="127" mass="14995">MAMIENADYKLWIDSGILFSAFKKPTDMTLEVAKCAIELRHTISNNQHQYWCMDLRNLKDTSDEAKKYIDEYGEDFLYACAMIVNSHLMKFIVNVFNRMKKRRIPVKIFSSETAAVKWLNEMKEQKD</sequence>
<dbReference type="RefSeq" id="WP_132111872.1">
    <property type="nucleotide sequence ID" value="NZ_SMFO01000009.1"/>
</dbReference>
<evidence type="ECO:0000259" key="1">
    <source>
        <dbReference type="Pfam" id="PF25056"/>
    </source>
</evidence>
<reference evidence="2 3" key="1">
    <citation type="submission" date="2019-03" db="EMBL/GenBank/DDBJ databases">
        <title>Flavobacterium TSA-D2 sp. nov., isolated from arctic soil.</title>
        <authorList>
            <person name="Chaudhary D.K."/>
        </authorList>
    </citation>
    <scope>NUCLEOTIDE SEQUENCE [LARGE SCALE GENOMIC DNA]</scope>
    <source>
        <strain evidence="2 3">TSA-D2</strain>
    </source>
</reference>
<comment type="caution">
    <text evidence="2">The sequence shown here is derived from an EMBL/GenBank/DDBJ whole genome shotgun (WGS) entry which is preliminary data.</text>
</comment>
<dbReference type="AlphaFoldDB" id="A0A4R5CWL7"/>
<gene>
    <name evidence="2" type="ORF">E0F98_12235</name>
</gene>
<accession>A0A4R5CWL7</accession>
<keyword evidence="3" id="KW-1185">Reference proteome</keyword>
<dbReference type="EMBL" id="SMFO01000009">
    <property type="protein sequence ID" value="TDE02944.1"/>
    <property type="molecule type" value="Genomic_DNA"/>
</dbReference>
<evidence type="ECO:0000313" key="2">
    <source>
        <dbReference type="EMBL" id="TDE02944.1"/>
    </source>
</evidence>
<feature type="domain" description="DUF7793" evidence="1">
    <location>
        <begin position="11"/>
        <end position="123"/>
    </location>
</feature>
<dbReference type="InterPro" id="IPR056695">
    <property type="entry name" value="DUF7793"/>
</dbReference>
<proteinExistence type="predicted"/>
<protein>
    <recommendedName>
        <fullName evidence="1">DUF7793 domain-containing protein</fullName>
    </recommendedName>
</protein>
<organism evidence="2 3">
    <name type="scientific">Flavobacterium hiemivividum</name>
    <dbReference type="NCBI Taxonomy" id="2541734"/>
    <lineage>
        <taxon>Bacteria</taxon>
        <taxon>Pseudomonadati</taxon>
        <taxon>Bacteroidota</taxon>
        <taxon>Flavobacteriia</taxon>
        <taxon>Flavobacteriales</taxon>
        <taxon>Flavobacteriaceae</taxon>
        <taxon>Flavobacterium</taxon>
    </lineage>
</organism>
<evidence type="ECO:0000313" key="3">
    <source>
        <dbReference type="Proteomes" id="UP000294597"/>
    </source>
</evidence>
<name>A0A4R5CWL7_9FLAO</name>
<dbReference type="Proteomes" id="UP000294597">
    <property type="component" value="Unassembled WGS sequence"/>
</dbReference>